<organism evidence="4 5">
    <name type="scientific">Luteibacter flocculans</name>
    <dbReference type="NCBI Taxonomy" id="2780091"/>
    <lineage>
        <taxon>Bacteria</taxon>
        <taxon>Pseudomonadati</taxon>
        <taxon>Pseudomonadota</taxon>
        <taxon>Gammaproteobacteria</taxon>
        <taxon>Lysobacterales</taxon>
        <taxon>Rhodanobacteraceae</taxon>
        <taxon>Luteibacter</taxon>
    </lineage>
</organism>
<reference evidence="4" key="1">
    <citation type="submission" date="2020-10" db="EMBL/GenBank/DDBJ databases">
        <title>Whole-genome sequence of Luteibacter sp. EIF3.</title>
        <authorList>
            <person name="Friedrich I."/>
            <person name="Hertel R."/>
            <person name="Daniel R."/>
        </authorList>
    </citation>
    <scope>NUCLEOTIDE SEQUENCE</scope>
    <source>
        <strain evidence="4">EIF3</strain>
    </source>
</reference>
<dbReference type="Gene3D" id="3.40.50.300">
    <property type="entry name" value="P-loop containing nucleotide triphosphate hydrolases"/>
    <property type="match status" value="1"/>
</dbReference>
<evidence type="ECO:0000313" key="5">
    <source>
        <dbReference type="Proteomes" id="UP001056681"/>
    </source>
</evidence>
<name>A0ABY4T5Z1_9GAMM</name>
<evidence type="ECO:0000256" key="1">
    <source>
        <dbReference type="ARBA" id="ARBA00022741"/>
    </source>
</evidence>
<accession>A0ABY4T5Z1</accession>
<sequence length="306" mass="33794">MNETTPTGYVIETRGLTKRYGKKIAIDHLDLAIESGCVHAIVGANGAGKSTLFRILLGFLPATSGEARILGRDSRRLTPSDRERIGFVNEEHTLQGWMTVAAVTAMQRRQYPRWSQSAFDEVVGHYNVQTTQKVSQLSRGERAGFNLALSLAQRPELLVLDEPTLGLDVVAKRAFLETLLHSNAVEGCTVIYCSHQMEEVERVADNLIIMECGMLRNVSPPDDFRARVSHWVADIPFRGPDPRTVPGLLDAQRIDGIHHYLVLDQGEDFADFLRACGARDIHCLPVSLDRAVNGFLSKQHAAPAAA</sequence>
<dbReference type="CDD" id="cd03230">
    <property type="entry name" value="ABC_DR_subfamily_A"/>
    <property type="match status" value="1"/>
</dbReference>
<evidence type="ECO:0000256" key="2">
    <source>
        <dbReference type="ARBA" id="ARBA00022840"/>
    </source>
</evidence>
<dbReference type="InterPro" id="IPR003593">
    <property type="entry name" value="AAA+_ATPase"/>
</dbReference>
<keyword evidence="2 4" id="KW-0067">ATP-binding</keyword>
<proteinExistence type="predicted"/>
<keyword evidence="5" id="KW-1185">Reference proteome</keyword>
<dbReference type="PANTHER" id="PTHR43158:SF10">
    <property type="entry name" value="ABC TRANSPORTER ATP-BINDING PROTEIN YTRB"/>
    <property type="match status" value="1"/>
</dbReference>
<dbReference type="Proteomes" id="UP001056681">
    <property type="component" value="Chromosome"/>
</dbReference>
<dbReference type="GO" id="GO:0005524">
    <property type="term" value="F:ATP binding"/>
    <property type="evidence" value="ECO:0007669"/>
    <property type="project" value="UniProtKB-KW"/>
</dbReference>
<dbReference type="Pfam" id="PF00005">
    <property type="entry name" value="ABC_tran"/>
    <property type="match status" value="1"/>
</dbReference>
<dbReference type="PROSITE" id="PS50893">
    <property type="entry name" value="ABC_TRANSPORTER_2"/>
    <property type="match status" value="1"/>
</dbReference>
<keyword evidence="1" id="KW-0547">Nucleotide-binding</keyword>
<evidence type="ECO:0000313" key="4">
    <source>
        <dbReference type="EMBL" id="URL58314.1"/>
    </source>
</evidence>
<dbReference type="SUPFAM" id="SSF52540">
    <property type="entry name" value="P-loop containing nucleoside triphosphate hydrolases"/>
    <property type="match status" value="1"/>
</dbReference>
<evidence type="ECO:0000259" key="3">
    <source>
        <dbReference type="PROSITE" id="PS50893"/>
    </source>
</evidence>
<protein>
    <submittedName>
        <fullName evidence="4">ATP-binding cassette domain-containing protein</fullName>
    </submittedName>
</protein>
<dbReference type="SMART" id="SM00382">
    <property type="entry name" value="AAA"/>
    <property type="match status" value="1"/>
</dbReference>
<dbReference type="RefSeq" id="WP_250339037.1">
    <property type="nucleotide sequence ID" value="NZ_CP063231.1"/>
</dbReference>
<gene>
    <name evidence="4" type="ORF">IM816_17245</name>
</gene>
<dbReference type="EMBL" id="CP063231">
    <property type="protein sequence ID" value="URL58314.1"/>
    <property type="molecule type" value="Genomic_DNA"/>
</dbReference>
<feature type="domain" description="ABC transporter" evidence="3">
    <location>
        <begin position="11"/>
        <end position="237"/>
    </location>
</feature>
<dbReference type="InterPro" id="IPR003439">
    <property type="entry name" value="ABC_transporter-like_ATP-bd"/>
</dbReference>
<dbReference type="PANTHER" id="PTHR43158">
    <property type="entry name" value="SKFA PEPTIDE EXPORT ATP-BINDING PROTEIN SKFE"/>
    <property type="match status" value="1"/>
</dbReference>
<dbReference type="InterPro" id="IPR027417">
    <property type="entry name" value="P-loop_NTPase"/>
</dbReference>